<sequence length="289" mass="32006">MSKQRAILVVGGGQGIGLETTRYLLSHAPETVKVIVFGLHVDEELLRWQKGGSNKQQQHQPRIHPQSQSSRLHILQGDVTNPVDRQKAIQTCLDVAGVIDTLVYCAGLMTPIQRVEKMDLKAVEGAFQVNVFGVMAMCQLTLPHLRQSPNPRIVILSSACDTNVTYHGWTSYCTSKAALSRFIGILALENPSIRVQGVYPRLTDTQMPAEVIRGRYDGIMTPDEVALFQARAKDGVTLEPAAWCAEAVARLAVGFAQGGESGRVMYYDQHVPEMLKRKEESKRKRDAKL</sequence>
<dbReference type="HOGENOM" id="CLU_010194_2_11_1"/>
<dbReference type="EMBL" id="AMWN01000003">
    <property type="protein sequence ID" value="EXJ90304.1"/>
    <property type="molecule type" value="Genomic_DNA"/>
</dbReference>
<evidence type="ECO:0000256" key="4">
    <source>
        <dbReference type="SAM" id="MobiDB-lite"/>
    </source>
</evidence>
<dbReference type="eggNOG" id="KOG1204">
    <property type="taxonomic scope" value="Eukaryota"/>
</dbReference>
<dbReference type="AlphaFoldDB" id="W9Z709"/>
<dbReference type="GO" id="GO:0050664">
    <property type="term" value="F:oxidoreductase activity, acting on NAD(P)H, oxygen as acceptor"/>
    <property type="evidence" value="ECO:0007669"/>
    <property type="project" value="TreeGrafter"/>
</dbReference>
<proteinExistence type="inferred from homology"/>
<evidence type="ECO:0000313" key="5">
    <source>
        <dbReference type="EMBL" id="EXJ90304.1"/>
    </source>
</evidence>
<evidence type="ECO:0000256" key="1">
    <source>
        <dbReference type="ARBA" id="ARBA00006484"/>
    </source>
</evidence>
<dbReference type="RefSeq" id="XP_007722498.1">
    <property type="nucleotide sequence ID" value="XM_007724308.1"/>
</dbReference>
<accession>W9Z709</accession>
<dbReference type="PANTHER" id="PTHR43008:SF8">
    <property type="entry name" value="BENZIL REDUCTASE ((S)-BENZOIN FORMING) IRC24"/>
    <property type="match status" value="1"/>
</dbReference>
<dbReference type="InterPro" id="IPR036291">
    <property type="entry name" value="NAD(P)-bd_dom_sf"/>
</dbReference>
<evidence type="ECO:0000313" key="6">
    <source>
        <dbReference type="Proteomes" id="UP000019484"/>
    </source>
</evidence>
<dbReference type="GeneID" id="19158297"/>
<reference evidence="5 6" key="1">
    <citation type="submission" date="2013-03" db="EMBL/GenBank/DDBJ databases">
        <title>The Genome Sequence of Capronia coronata CBS 617.96.</title>
        <authorList>
            <consortium name="The Broad Institute Genomics Platform"/>
            <person name="Cuomo C."/>
            <person name="de Hoog S."/>
            <person name="Gorbushina A."/>
            <person name="Walker B."/>
            <person name="Young S.K."/>
            <person name="Zeng Q."/>
            <person name="Gargeya S."/>
            <person name="Fitzgerald M."/>
            <person name="Haas B."/>
            <person name="Abouelleil A."/>
            <person name="Allen A.W."/>
            <person name="Alvarado L."/>
            <person name="Arachchi H.M."/>
            <person name="Berlin A.M."/>
            <person name="Chapman S.B."/>
            <person name="Gainer-Dewar J."/>
            <person name="Goldberg J."/>
            <person name="Griggs A."/>
            <person name="Gujja S."/>
            <person name="Hansen M."/>
            <person name="Howarth C."/>
            <person name="Imamovic A."/>
            <person name="Ireland A."/>
            <person name="Larimer J."/>
            <person name="McCowan C."/>
            <person name="Murphy C."/>
            <person name="Pearson M."/>
            <person name="Poon T.W."/>
            <person name="Priest M."/>
            <person name="Roberts A."/>
            <person name="Saif S."/>
            <person name="Shea T."/>
            <person name="Sisk P."/>
            <person name="Sykes S."/>
            <person name="Wortman J."/>
            <person name="Nusbaum C."/>
            <person name="Birren B."/>
        </authorList>
    </citation>
    <scope>NUCLEOTIDE SEQUENCE [LARGE SCALE GENOMIC DNA]</scope>
    <source>
        <strain evidence="5 6">CBS 617.96</strain>
    </source>
</reference>
<dbReference type="Proteomes" id="UP000019484">
    <property type="component" value="Unassembled WGS sequence"/>
</dbReference>
<dbReference type="OrthoDB" id="153074at2759"/>
<organism evidence="5 6">
    <name type="scientific">Capronia coronata CBS 617.96</name>
    <dbReference type="NCBI Taxonomy" id="1182541"/>
    <lineage>
        <taxon>Eukaryota</taxon>
        <taxon>Fungi</taxon>
        <taxon>Dikarya</taxon>
        <taxon>Ascomycota</taxon>
        <taxon>Pezizomycotina</taxon>
        <taxon>Eurotiomycetes</taxon>
        <taxon>Chaetothyriomycetidae</taxon>
        <taxon>Chaetothyriales</taxon>
        <taxon>Herpotrichiellaceae</taxon>
        <taxon>Capronia</taxon>
    </lineage>
</organism>
<comment type="similarity">
    <text evidence="1">Belongs to the short-chain dehydrogenases/reductases (SDR) family.</text>
</comment>
<evidence type="ECO:0000256" key="3">
    <source>
        <dbReference type="ARBA" id="ARBA00023002"/>
    </source>
</evidence>
<dbReference type="InterPro" id="IPR002347">
    <property type="entry name" value="SDR_fam"/>
</dbReference>
<comment type="caution">
    <text evidence="5">The sequence shown here is derived from an EMBL/GenBank/DDBJ whole genome shotgun (WGS) entry which is preliminary data.</text>
</comment>
<dbReference type="InterPro" id="IPR020904">
    <property type="entry name" value="Sc_DH/Rdtase_CS"/>
</dbReference>
<keyword evidence="6" id="KW-1185">Reference proteome</keyword>
<dbReference type="PANTHER" id="PTHR43008">
    <property type="entry name" value="BENZIL REDUCTASE"/>
    <property type="match status" value="1"/>
</dbReference>
<dbReference type="CDD" id="cd05233">
    <property type="entry name" value="SDR_c"/>
    <property type="match status" value="1"/>
</dbReference>
<dbReference type="PRINTS" id="PR00081">
    <property type="entry name" value="GDHRDH"/>
</dbReference>
<gene>
    <name evidence="5" type="ORF">A1O1_03403</name>
</gene>
<evidence type="ECO:0000256" key="2">
    <source>
        <dbReference type="ARBA" id="ARBA00022857"/>
    </source>
</evidence>
<name>W9Z709_9EURO</name>
<dbReference type="GO" id="GO:0016616">
    <property type="term" value="F:oxidoreductase activity, acting on the CH-OH group of donors, NAD or NADP as acceptor"/>
    <property type="evidence" value="ECO:0007669"/>
    <property type="project" value="UniProtKB-ARBA"/>
</dbReference>
<feature type="region of interest" description="Disordered" evidence="4">
    <location>
        <begin position="50"/>
        <end position="70"/>
    </location>
</feature>
<dbReference type="SUPFAM" id="SSF51735">
    <property type="entry name" value="NAD(P)-binding Rossmann-fold domains"/>
    <property type="match status" value="1"/>
</dbReference>
<feature type="compositionally biased region" description="Polar residues" evidence="4">
    <location>
        <begin position="51"/>
        <end position="70"/>
    </location>
</feature>
<dbReference type="Pfam" id="PF00106">
    <property type="entry name" value="adh_short"/>
    <property type="match status" value="1"/>
</dbReference>
<dbReference type="Gene3D" id="3.40.50.720">
    <property type="entry name" value="NAD(P)-binding Rossmann-like Domain"/>
    <property type="match status" value="1"/>
</dbReference>
<evidence type="ECO:0008006" key="7">
    <source>
        <dbReference type="Google" id="ProtNLM"/>
    </source>
</evidence>
<dbReference type="PROSITE" id="PS00061">
    <property type="entry name" value="ADH_SHORT"/>
    <property type="match status" value="1"/>
</dbReference>
<keyword evidence="2" id="KW-0521">NADP</keyword>
<dbReference type="STRING" id="1182541.W9Z709"/>
<keyword evidence="3" id="KW-0560">Oxidoreductase</keyword>
<protein>
    <recommendedName>
        <fullName evidence="7">Oxidoreductase</fullName>
    </recommendedName>
</protein>